<comment type="caution">
    <text evidence="4">The sequence shown here is derived from an EMBL/GenBank/DDBJ whole genome shotgun (WGS) entry which is preliminary data.</text>
</comment>
<feature type="domain" description="PBP" evidence="3">
    <location>
        <begin position="455"/>
        <end position="761"/>
    </location>
</feature>
<evidence type="ECO:0000313" key="5">
    <source>
        <dbReference type="Proteomes" id="UP000747399"/>
    </source>
</evidence>
<keyword evidence="2" id="KW-0812">Transmembrane</keyword>
<reference evidence="4" key="1">
    <citation type="journal article" date="2021" name="Proc. Natl. Acad. Sci. U.S.A.">
        <title>Three genomes in the algal genus Volvox reveal the fate of a haploid sex-determining region after a transition to homothallism.</title>
        <authorList>
            <person name="Yamamoto K."/>
            <person name="Hamaji T."/>
            <person name="Kawai-Toyooka H."/>
            <person name="Matsuzaki R."/>
            <person name="Takahashi F."/>
            <person name="Nishimura Y."/>
            <person name="Kawachi M."/>
            <person name="Noguchi H."/>
            <person name="Minakuchi Y."/>
            <person name="Umen J.G."/>
            <person name="Toyoda A."/>
            <person name="Nozaki H."/>
        </authorList>
    </citation>
    <scope>NUCLEOTIDE SEQUENCE</scope>
    <source>
        <strain evidence="4">NIES-3780</strain>
    </source>
</reference>
<feature type="transmembrane region" description="Helical" evidence="2">
    <location>
        <begin position="888"/>
        <end position="911"/>
    </location>
</feature>
<evidence type="ECO:0000256" key="2">
    <source>
        <dbReference type="SAM" id="Phobius"/>
    </source>
</evidence>
<dbReference type="SUPFAM" id="SSF53850">
    <property type="entry name" value="Periplasmic binding protein-like II"/>
    <property type="match status" value="2"/>
</dbReference>
<sequence length="977" mass="103147">MRGRHKDEGCSALRALSFWLAWSLAIIAATAQQGNVGVLTLSGEGPAETQLAMLRAFQIFETAMGVPVRVAYRSTSSSAAATSIAAEAGTQNATSWSQLQFAITERPLTSSERTNFTNNAQVVGGSLHFPLFVNVYGLFYNVPGNRAKSVNLTACLMARILKGEISDWTHPDVLDENPSFVKATSDSYKIVVFVEPETSGATSAVLSWLSVACPSVQVTYGTIRTDAVSMTSSNSMINKLQSTPFSLGCAMASVGRAAAIPEIALESAGSSSNGNSSGSLGSAQHFLVSGASNTTSMYDKLTEVIPTTLTGDYSSVSVSALPAPGVAPLLTLAYLITRTRWSQSPTEAQKGEAVRALCSFLHSAVITGTSASANSSGGGVITDYGLLSLAKTTMEAIGVVSRQAFITGNGAVPYVITDGNGENVLTTTRSSFDVASYPHILSQVATLQKRVDVSTPHMLRGTGSSAVSLFIWRCLSEMKSRSTSPMHLMYRAPGSGAGQSEVVAKDNGYQAIVDFGISDTPMPDVSYTELTANAKISMVHIPVLLAPMNFFINIPENMLPARQLKMSPCTIANIMQADITSWNHSDISADNGFTLPNEPITVFYRQLSSGTTAVITAYLLAACPTWRLGAGSLLSSWPASFKPTANSVNMSTSVFTTPWSIGYMDAANGLDLNLIEVAIRNKDGYFVTTQTGDVPGAASALFKSDGWPKSPTQSFSGVSVLNQPGAATFPIVAMPFMFVRTDLTSRGDTGSLLQTFITFMLGSYAQNVIAPAAGFSPLPSEVRQYATERALPLLQIDTRAKMWTFESGSVLPAGQGSSDYVISSFAGSFENTNAASFADFLKAYSTQQNRASTKAANSSGSSTPANYSNLTDVPTNLKDKLDHMEKKIAILQAVSITGICFGILGLTLAIFSSCRVFVNSTIWGGVVSGSNGLVHPSSMNMGNSSVRRQKSTSNMSEASLHGPVGPATAAQITTQII</sequence>
<protein>
    <recommendedName>
        <fullName evidence="3">PBP domain-containing protein</fullName>
    </recommendedName>
</protein>
<dbReference type="Gene3D" id="3.40.190.10">
    <property type="entry name" value="Periplasmic binding protein-like II"/>
    <property type="match status" value="4"/>
</dbReference>
<gene>
    <name evidence="4" type="ORF">Vafri_11031</name>
</gene>
<dbReference type="AlphaFoldDB" id="A0A8J4BBK5"/>
<evidence type="ECO:0000259" key="3">
    <source>
        <dbReference type="Pfam" id="PF12849"/>
    </source>
</evidence>
<dbReference type="PANTHER" id="PTHR42996:SF1">
    <property type="entry name" value="PHOSPHATE-BINDING PROTEIN PSTS"/>
    <property type="match status" value="1"/>
</dbReference>
<dbReference type="PANTHER" id="PTHR42996">
    <property type="entry name" value="PHOSPHATE-BINDING PROTEIN PSTS"/>
    <property type="match status" value="1"/>
</dbReference>
<evidence type="ECO:0000256" key="1">
    <source>
        <dbReference type="ARBA" id="ARBA00008725"/>
    </source>
</evidence>
<name>A0A8J4BBK5_9CHLO</name>
<dbReference type="Pfam" id="PF12849">
    <property type="entry name" value="PBP_like_2"/>
    <property type="match status" value="2"/>
</dbReference>
<organism evidence="4 5">
    <name type="scientific">Volvox africanus</name>
    <dbReference type="NCBI Taxonomy" id="51714"/>
    <lineage>
        <taxon>Eukaryota</taxon>
        <taxon>Viridiplantae</taxon>
        <taxon>Chlorophyta</taxon>
        <taxon>core chlorophytes</taxon>
        <taxon>Chlorophyceae</taxon>
        <taxon>CS clade</taxon>
        <taxon>Chlamydomonadales</taxon>
        <taxon>Volvocaceae</taxon>
        <taxon>Volvox</taxon>
    </lineage>
</organism>
<keyword evidence="5" id="KW-1185">Reference proteome</keyword>
<feature type="transmembrane region" description="Helical" evidence="2">
    <location>
        <begin position="12"/>
        <end position="31"/>
    </location>
</feature>
<accession>A0A8J4BBK5</accession>
<dbReference type="InterPro" id="IPR050962">
    <property type="entry name" value="Phosphate-bind_PstS"/>
</dbReference>
<dbReference type="Proteomes" id="UP000747399">
    <property type="component" value="Unassembled WGS sequence"/>
</dbReference>
<feature type="domain" description="PBP" evidence="3">
    <location>
        <begin position="32"/>
        <end position="240"/>
    </location>
</feature>
<evidence type="ECO:0000313" key="4">
    <source>
        <dbReference type="EMBL" id="GIL55470.1"/>
    </source>
</evidence>
<keyword evidence="2" id="KW-1133">Transmembrane helix</keyword>
<dbReference type="InterPro" id="IPR024370">
    <property type="entry name" value="PBP_domain"/>
</dbReference>
<proteinExistence type="inferred from homology"/>
<comment type="similarity">
    <text evidence="1">Belongs to the PstS family.</text>
</comment>
<dbReference type="EMBL" id="BNCO01000021">
    <property type="protein sequence ID" value="GIL55470.1"/>
    <property type="molecule type" value="Genomic_DNA"/>
</dbReference>
<keyword evidence="2" id="KW-0472">Membrane</keyword>